<organism evidence="1 2">
    <name type="scientific">Candidatus Daviesbacteria bacterium GW2011_GWA2_38_24</name>
    <dbReference type="NCBI Taxonomy" id="1618422"/>
    <lineage>
        <taxon>Bacteria</taxon>
        <taxon>Candidatus Daviesiibacteriota</taxon>
    </lineage>
</organism>
<dbReference type="Proteomes" id="UP000034235">
    <property type="component" value="Unassembled WGS sequence"/>
</dbReference>
<dbReference type="InterPro" id="IPR011990">
    <property type="entry name" value="TPR-like_helical_dom_sf"/>
</dbReference>
<dbReference type="AlphaFoldDB" id="A0A0G0M018"/>
<gene>
    <name evidence="1" type="ORF">US86_C0002G0131</name>
</gene>
<reference evidence="1 2" key="1">
    <citation type="journal article" date="2015" name="Nature">
        <title>rRNA introns, odd ribosomes, and small enigmatic genomes across a large radiation of phyla.</title>
        <authorList>
            <person name="Brown C.T."/>
            <person name="Hug L.A."/>
            <person name="Thomas B.C."/>
            <person name="Sharon I."/>
            <person name="Castelle C.J."/>
            <person name="Singh A."/>
            <person name="Wilkins M.J."/>
            <person name="Williams K.H."/>
            <person name="Banfield J.F."/>
        </authorList>
    </citation>
    <scope>NUCLEOTIDE SEQUENCE [LARGE SCALE GENOMIC DNA]</scope>
</reference>
<dbReference type="InterPro" id="IPR019734">
    <property type="entry name" value="TPR_rpt"/>
</dbReference>
<proteinExistence type="predicted"/>
<comment type="caution">
    <text evidence="1">The sequence shown here is derived from an EMBL/GenBank/DDBJ whole genome shotgun (WGS) entry which is preliminary data.</text>
</comment>
<protein>
    <submittedName>
        <fullName evidence="1">Uncharacterized protein</fullName>
    </submittedName>
</protein>
<dbReference type="EMBL" id="LBUP01000002">
    <property type="protein sequence ID" value="KKQ67014.1"/>
    <property type="molecule type" value="Genomic_DNA"/>
</dbReference>
<dbReference type="SUPFAM" id="SSF48452">
    <property type="entry name" value="TPR-like"/>
    <property type="match status" value="1"/>
</dbReference>
<dbReference type="Gene3D" id="1.25.40.10">
    <property type="entry name" value="Tetratricopeptide repeat domain"/>
    <property type="match status" value="1"/>
</dbReference>
<name>A0A0G0M018_9BACT</name>
<evidence type="ECO:0000313" key="1">
    <source>
        <dbReference type="EMBL" id="KKQ67014.1"/>
    </source>
</evidence>
<evidence type="ECO:0000313" key="2">
    <source>
        <dbReference type="Proteomes" id="UP000034235"/>
    </source>
</evidence>
<accession>A0A0G0M018</accession>
<sequence>MTKGAKLHQEAEDLRETDNLLEALKVSEESIVEHQKEGNYRGIADSLQTKVLTYKHLFLRSQDKAFAILALKDAEASIELAKLHNIQDILGACFFRLGEVSMLFEEYNKAADYYRQALDNFSGTDCERGDYRYHLGEALYKSGQEQEGLRSYYQGLTEIQENVSQVEPFLASVWESGCHMHLAYLLKNKDPQKAEKHLDTARRIIESDKKLIIRKRQLKELEKVLNY</sequence>
<dbReference type="SMART" id="SM00028">
    <property type="entry name" value="TPR"/>
    <property type="match status" value="2"/>
</dbReference>